<comment type="caution">
    <text evidence="8">The sequence shown here is derived from an EMBL/GenBank/DDBJ whole genome shotgun (WGS) entry which is preliminary data.</text>
</comment>
<feature type="transmembrane region" description="Helical" evidence="6">
    <location>
        <begin position="68"/>
        <end position="85"/>
    </location>
</feature>
<evidence type="ECO:0000256" key="5">
    <source>
        <dbReference type="ARBA" id="ARBA00023136"/>
    </source>
</evidence>
<dbReference type="CDD" id="cd17324">
    <property type="entry name" value="MFS_NepI_like"/>
    <property type="match status" value="1"/>
</dbReference>
<dbReference type="EMBL" id="QYBB01000012">
    <property type="protein sequence ID" value="RYC31651.1"/>
    <property type="molecule type" value="Genomic_DNA"/>
</dbReference>
<gene>
    <name evidence="8" type="ORF">D3273_12285</name>
</gene>
<keyword evidence="4 6" id="KW-1133">Transmembrane helix</keyword>
<evidence type="ECO:0000256" key="3">
    <source>
        <dbReference type="ARBA" id="ARBA00022692"/>
    </source>
</evidence>
<evidence type="ECO:0000256" key="4">
    <source>
        <dbReference type="ARBA" id="ARBA00022989"/>
    </source>
</evidence>
<name>A0A4Q2U913_9HYPH</name>
<evidence type="ECO:0000256" key="6">
    <source>
        <dbReference type="SAM" id="Phobius"/>
    </source>
</evidence>
<feature type="transmembrane region" description="Helical" evidence="6">
    <location>
        <begin position="154"/>
        <end position="174"/>
    </location>
</feature>
<dbReference type="InterPro" id="IPR036259">
    <property type="entry name" value="MFS_trans_sf"/>
</dbReference>
<dbReference type="InterPro" id="IPR020846">
    <property type="entry name" value="MFS_dom"/>
</dbReference>
<feature type="transmembrane region" description="Helical" evidence="6">
    <location>
        <begin position="377"/>
        <end position="397"/>
    </location>
</feature>
<dbReference type="OrthoDB" id="9788453at2"/>
<dbReference type="RefSeq" id="WP_129226921.1">
    <property type="nucleotide sequence ID" value="NZ_QYBB01000012.1"/>
</dbReference>
<reference evidence="8 9" key="1">
    <citation type="submission" date="2018-12" db="EMBL/GenBank/DDBJ databases">
        <authorList>
            <person name="Grouzdev D.S."/>
            <person name="Krutkina M.S."/>
        </authorList>
    </citation>
    <scope>NUCLEOTIDE SEQUENCE [LARGE SCALE GENOMIC DNA]</scope>
    <source>
        <strain evidence="8 9">RmlP026</strain>
    </source>
</reference>
<protein>
    <submittedName>
        <fullName evidence="8">MFS transporter</fullName>
    </submittedName>
</protein>
<feature type="transmembrane region" description="Helical" evidence="6">
    <location>
        <begin position="125"/>
        <end position="142"/>
    </location>
</feature>
<feature type="transmembrane region" description="Helical" evidence="6">
    <location>
        <begin position="180"/>
        <end position="200"/>
    </location>
</feature>
<feature type="transmembrane region" description="Helical" evidence="6">
    <location>
        <begin position="255"/>
        <end position="275"/>
    </location>
</feature>
<evidence type="ECO:0000256" key="2">
    <source>
        <dbReference type="ARBA" id="ARBA00022475"/>
    </source>
</evidence>
<keyword evidence="3 6" id="KW-0812">Transmembrane</keyword>
<sequence length="404" mass="40763">MTDAALPRAASSLTDIRDDKRRTAMIEFALAVGGFAIGTGEFATMGFLPDLAGTLGVTEPTAGHVISAYALGVVVGSPIIAVLAAKLPRRTLLLGLMAVFALGNLASALAPGYHALIGLRFLTGMPHGAYFGVASLVAASLSPPGGRARAVGRIMMGLTIATVVGTPLVTWFGQSLGWRLAFAGVGAVGLLTVLLIWLAVPATSATASSPLVELGALRRPQVWLTLAVAAVGSGGVFAIYTYVSSTLTHVSGLPLATVPLVLAGFGLGMTAGNVVGSKLADVALMPAIAGVLLWDVAIGVVYVFAAHDGWTAAAAMFLVGCGFAIMPALQTRLMDVAADAQTLAAALNHSAFNVANALGAWLGGVAIAAGYGWASTGWVAAGLPVLGLAVFGVSALLDRRRPQA</sequence>
<dbReference type="Pfam" id="PF07690">
    <property type="entry name" value="MFS_1"/>
    <property type="match status" value="1"/>
</dbReference>
<dbReference type="SUPFAM" id="SSF103473">
    <property type="entry name" value="MFS general substrate transporter"/>
    <property type="match status" value="1"/>
</dbReference>
<feature type="transmembrane region" description="Helical" evidence="6">
    <location>
        <begin position="221"/>
        <end position="243"/>
    </location>
</feature>
<dbReference type="GO" id="GO:0005886">
    <property type="term" value="C:plasma membrane"/>
    <property type="evidence" value="ECO:0007669"/>
    <property type="project" value="UniProtKB-SubCell"/>
</dbReference>
<organism evidence="8 9">
    <name type="scientific">Lichenibacterium minor</name>
    <dbReference type="NCBI Taxonomy" id="2316528"/>
    <lineage>
        <taxon>Bacteria</taxon>
        <taxon>Pseudomonadati</taxon>
        <taxon>Pseudomonadota</taxon>
        <taxon>Alphaproteobacteria</taxon>
        <taxon>Hyphomicrobiales</taxon>
        <taxon>Lichenihabitantaceae</taxon>
        <taxon>Lichenibacterium</taxon>
    </lineage>
</organism>
<dbReference type="InterPro" id="IPR011701">
    <property type="entry name" value="MFS"/>
</dbReference>
<evidence type="ECO:0000256" key="1">
    <source>
        <dbReference type="ARBA" id="ARBA00004651"/>
    </source>
</evidence>
<evidence type="ECO:0000313" key="9">
    <source>
        <dbReference type="Proteomes" id="UP000290759"/>
    </source>
</evidence>
<reference evidence="8 9" key="2">
    <citation type="submission" date="2019-02" db="EMBL/GenBank/DDBJ databases">
        <title>'Lichenibacterium ramalinii' gen. nov. sp. nov., 'Lichenibacterium minor' gen. nov. sp. nov.</title>
        <authorList>
            <person name="Pankratov T."/>
        </authorList>
    </citation>
    <scope>NUCLEOTIDE SEQUENCE [LARGE SCALE GENOMIC DNA]</scope>
    <source>
        <strain evidence="8 9">RmlP026</strain>
    </source>
</reference>
<proteinExistence type="predicted"/>
<dbReference type="PANTHER" id="PTHR43124">
    <property type="entry name" value="PURINE EFFLUX PUMP PBUE"/>
    <property type="match status" value="1"/>
</dbReference>
<keyword evidence="5 6" id="KW-0472">Membrane</keyword>
<accession>A0A4Q2U913</accession>
<evidence type="ECO:0000259" key="7">
    <source>
        <dbReference type="PROSITE" id="PS50850"/>
    </source>
</evidence>
<feature type="transmembrane region" description="Helical" evidence="6">
    <location>
        <begin position="28"/>
        <end position="48"/>
    </location>
</feature>
<feature type="transmembrane region" description="Helical" evidence="6">
    <location>
        <begin position="310"/>
        <end position="329"/>
    </location>
</feature>
<keyword evidence="2" id="KW-1003">Cell membrane</keyword>
<feature type="transmembrane region" description="Helical" evidence="6">
    <location>
        <begin position="92"/>
        <end position="113"/>
    </location>
</feature>
<dbReference type="GO" id="GO:0022857">
    <property type="term" value="F:transmembrane transporter activity"/>
    <property type="evidence" value="ECO:0007669"/>
    <property type="project" value="InterPro"/>
</dbReference>
<evidence type="ECO:0000313" key="8">
    <source>
        <dbReference type="EMBL" id="RYC31651.1"/>
    </source>
</evidence>
<feature type="transmembrane region" description="Helical" evidence="6">
    <location>
        <begin position="350"/>
        <end position="371"/>
    </location>
</feature>
<dbReference type="AlphaFoldDB" id="A0A4Q2U913"/>
<dbReference type="PANTHER" id="PTHR43124:SF3">
    <property type="entry name" value="CHLORAMPHENICOL EFFLUX PUMP RV0191"/>
    <property type="match status" value="1"/>
</dbReference>
<dbReference type="PROSITE" id="PS50850">
    <property type="entry name" value="MFS"/>
    <property type="match status" value="1"/>
</dbReference>
<keyword evidence="9" id="KW-1185">Reference proteome</keyword>
<feature type="transmembrane region" description="Helical" evidence="6">
    <location>
        <begin position="282"/>
        <end position="304"/>
    </location>
</feature>
<dbReference type="Gene3D" id="1.20.1250.20">
    <property type="entry name" value="MFS general substrate transporter like domains"/>
    <property type="match status" value="1"/>
</dbReference>
<comment type="subcellular location">
    <subcellularLocation>
        <location evidence="1">Cell membrane</location>
        <topology evidence="1">Multi-pass membrane protein</topology>
    </subcellularLocation>
</comment>
<feature type="domain" description="Major facilitator superfamily (MFS) profile" evidence="7">
    <location>
        <begin position="26"/>
        <end position="399"/>
    </location>
</feature>
<dbReference type="Proteomes" id="UP000290759">
    <property type="component" value="Unassembled WGS sequence"/>
</dbReference>
<dbReference type="InterPro" id="IPR050189">
    <property type="entry name" value="MFS_Efflux_Transporters"/>
</dbReference>